<keyword evidence="1" id="KW-1133">Transmembrane helix</keyword>
<keyword evidence="3" id="KW-1185">Reference proteome</keyword>
<name>A0ABT0Y8S6_9ACTN</name>
<feature type="transmembrane region" description="Helical" evidence="1">
    <location>
        <begin position="709"/>
        <end position="735"/>
    </location>
</feature>
<feature type="transmembrane region" description="Helical" evidence="1">
    <location>
        <begin position="476"/>
        <end position="499"/>
    </location>
</feature>
<keyword evidence="1" id="KW-0472">Membrane</keyword>
<dbReference type="EMBL" id="JAMQOL010000047">
    <property type="protein sequence ID" value="MCM4082190.1"/>
    <property type="molecule type" value="Genomic_DNA"/>
</dbReference>
<sequence length="877" mass="93273">MGDQQGENRQLRAAPAHQLSAVGQVGADRTEDAVHRSTVVCHRFVTVTWTVVRVGVQSCRPWRVTGSIVQYGGNFTEGVNMTIRDEGGLNRRKVLLALLGSVLIAGACVRYGLSGGDSMSSIVLAVLGLLAYAGILGSRTEEPDMDRFAADVRNDGLGYWRQQLILRGLQSRLYIPPRLAVIRPGHTNEVAFTFVKPAWSQTQFSAKIATLLVAQGIRRAVVYGRGGSGKSLLALMGMIGMFEQPGTLVPLLLSLNSWRASESFESWINRRLVSTYPSTRVLSPRSPGGRVGRLVRSGKFMVVLDGFDELPPAFQQDALGQINGFFMPTDPLVVLTRQMNAGLDETLAVPGAMHIGVDDHEPARIGEYLKSLPDKDAVVHQLADRVLTDEHDPIAKILARPLYLELTVDALLDGRLTLPQLDAVIAAGGVHAGEQYLLSLKIDDTLAQPDVPGGPRAGLWLTYMARQMSRNDVGAFAWYHTVGLAPAPILAVAAALTMIPAYKIALTMPVGLTRGLAIGLFAGTCIGLMRGVRSGPIAAASAFLVAWLAVAAVGLLTVPAAQTIADATEIALAAGLTTLVKDRLMTAAGPHIEMPVRLRAWSIATTLIVAMAVVVAAATKAVSAAMHFDDPNRGFAAIIIAVVAGVGVAVVASRVLVHDPRFVQPSTVLLTMRRRRGGVLRPLRSGLIAATAIGIGGGLGGAVRFGAEYGLALIIIFGLAIGVPVGIVGGAIKWLSAPPAKGGQHAVYSPMRNDRLTAIGIVLAISAAAIAGIVTLTGAPLASLNTALQQHSGMALLVVPLDGVLFGLTIGVVVACYYSAWFAFSVSHAYLALLGRLPWRLFRFLEALEEHELLRREGLVYQFRNIEMQDHLTGLKK</sequence>
<protein>
    <recommendedName>
        <fullName evidence="4">NACHT domain-containing protein</fullName>
    </recommendedName>
</protein>
<feature type="transmembrane region" description="Helical" evidence="1">
    <location>
        <begin position="536"/>
        <end position="557"/>
    </location>
</feature>
<feature type="transmembrane region" description="Helical" evidence="1">
    <location>
        <begin position="563"/>
        <end position="580"/>
    </location>
</feature>
<comment type="caution">
    <text evidence="2">The sequence shown here is derived from an EMBL/GenBank/DDBJ whole genome shotgun (WGS) entry which is preliminary data.</text>
</comment>
<feature type="transmembrane region" description="Helical" evidence="1">
    <location>
        <begin position="94"/>
        <end position="113"/>
    </location>
</feature>
<organism evidence="2 3">
    <name type="scientific">Paractinoplanes hotanensis</name>
    <dbReference type="NCBI Taxonomy" id="2906497"/>
    <lineage>
        <taxon>Bacteria</taxon>
        <taxon>Bacillati</taxon>
        <taxon>Actinomycetota</taxon>
        <taxon>Actinomycetes</taxon>
        <taxon>Micromonosporales</taxon>
        <taxon>Micromonosporaceae</taxon>
        <taxon>Paractinoplanes</taxon>
    </lineage>
</organism>
<feature type="transmembrane region" description="Helical" evidence="1">
    <location>
        <begin position="511"/>
        <end position="529"/>
    </location>
</feature>
<reference evidence="2 3" key="1">
    <citation type="submission" date="2022-06" db="EMBL/GenBank/DDBJ databases">
        <title>Actinoplanes abujensis sp. nov., isolated from Nigerian arid soil.</title>
        <authorList>
            <person name="Ding P."/>
        </authorList>
    </citation>
    <scope>NUCLEOTIDE SEQUENCE [LARGE SCALE GENOMIC DNA]</scope>
    <source>
        <strain evidence="3">TRM88002</strain>
    </source>
</reference>
<evidence type="ECO:0000313" key="3">
    <source>
        <dbReference type="Proteomes" id="UP001523216"/>
    </source>
</evidence>
<gene>
    <name evidence="2" type="ORF">LXN57_31955</name>
</gene>
<accession>A0ABT0Y8S6</accession>
<dbReference type="Gene3D" id="3.40.50.300">
    <property type="entry name" value="P-loop containing nucleotide triphosphate hydrolases"/>
    <property type="match status" value="1"/>
</dbReference>
<feature type="transmembrane region" description="Helical" evidence="1">
    <location>
        <begin position="634"/>
        <end position="657"/>
    </location>
</feature>
<feature type="transmembrane region" description="Helical" evidence="1">
    <location>
        <begin position="756"/>
        <end position="784"/>
    </location>
</feature>
<feature type="transmembrane region" description="Helical" evidence="1">
    <location>
        <begin position="601"/>
        <end position="622"/>
    </location>
</feature>
<evidence type="ECO:0000256" key="1">
    <source>
        <dbReference type="SAM" id="Phobius"/>
    </source>
</evidence>
<evidence type="ECO:0000313" key="2">
    <source>
        <dbReference type="EMBL" id="MCM4082190.1"/>
    </source>
</evidence>
<proteinExistence type="predicted"/>
<keyword evidence="1" id="KW-0812">Transmembrane</keyword>
<dbReference type="Proteomes" id="UP001523216">
    <property type="component" value="Unassembled WGS sequence"/>
</dbReference>
<feature type="transmembrane region" description="Helical" evidence="1">
    <location>
        <begin position="804"/>
        <end position="833"/>
    </location>
</feature>
<evidence type="ECO:0008006" key="4">
    <source>
        <dbReference type="Google" id="ProtNLM"/>
    </source>
</evidence>
<feature type="transmembrane region" description="Helical" evidence="1">
    <location>
        <begin position="119"/>
        <end position="137"/>
    </location>
</feature>
<feature type="transmembrane region" description="Helical" evidence="1">
    <location>
        <begin position="683"/>
        <end position="703"/>
    </location>
</feature>
<dbReference type="RefSeq" id="WP_251801910.1">
    <property type="nucleotide sequence ID" value="NZ_JAMQOL010000047.1"/>
</dbReference>
<dbReference type="InterPro" id="IPR027417">
    <property type="entry name" value="P-loop_NTPase"/>
</dbReference>